<dbReference type="PATRIC" id="fig|33050.5.peg.2078"/>
<dbReference type="KEGG" id="smag:AN936_10050"/>
<gene>
    <name evidence="2" type="ORF">AN936_10050</name>
</gene>
<dbReference type="Proteomes" id="UP000058074">
    <property type="component" value="Chromosome"/>
</dbReference>
<evidence type="ECO:0000313" key="2">
    <source>
        <dbReference type="EMBL" id="ALH80698.1"/>
    </source>
</evidence>
<organism evidence="2 3">
    <name type="scientific">Sphingopyxis macrogoltabida</name>
    <name type="common">Sphingomonas macrogoltabidus</name>
    <dbReference type="NCBI Taxonomy" id="33050"/>
    <lineage>
        <taxon>Bacteria</taxon>
        <taxon>Pseudomonadati</taxon>
        <taxon>Pseudomonadota</taxon>
        <taxon>Alphaproteobacteria</taxon>
        <taxon>Sphingomonadales</taxon>
        <taxon>Sphingomonadaceae</taxon>
        <taxon>Sphingopyxis</taxon>
    </lineage>
</organism>
<name>A0A0N9V8R7_SPHMC</name>
<dbReference type="OrthoDB" id="7452545at2"/>
<proteinExistence type="predicted"/>
<dbReference type="EMBL" id="CP012700">
    <property type="protein sequence ID" value="ALH80698.1"/>
    <property type="molecule type" value="Genomic_DNA"/>
</dbReference>
<protein>
    <submittedName>
        <fullName evidence="2">Uncharacterized protein</fullName>
    </submittedName>
</protein>
<reference evidence="2 3" key="1">
    <citation type="journal article" date="2015" name="Genome Announc.">
        <title>Complete Genome Sequence of Polypropylene Glycol- and Polyethylene Glycol-Degrading Sphingopyxis macrogoltabida Strain EY-1.</title>
        <authorList>
            <person name="Ohtsubo Y."/>
            <person name="Nagata Y."/>
            <person name="Numata M."/>
            <person name="Tsuchikane K."/>
            <person name="Hosoyama A."/>
            <person name="Yamazoe A."/>
            <person name="Tsuda M."/>
            <person name="Fujita N."/>
            <person name="Kawai F."/>
        </authorList>
    </citation>
    <scope>NUCLEOTIDE SEQUENCE [LARGE SCALE GENOMIC DNA]</scope>
    <source>
        <strain evidence="2 3">EY-1</strain>
    </source>
</reference>
<evidence type="ECO:0000313" key="3">
    <source>
        <dbReference type="Proteomes" id="UP000058074"/>
    </source>
</evidence>
<sequence>MTAPRAEVKLSGTAAPQERWAGRDMMEGYASMNRNILAAATALALIASGQAMAFQAEPESEAPVAGKTLPDGTTPEERSNTARLNAEQAARAKAENVTYEQEVSAAAQQIAADQAAFAEETAAYEAEKARVAAMSAEERMKWEADVAACKAGDVTRCAKPASSPPPQP</sequence>
<accession>A0A0N9V8R7</accession>
<feature type="region of interest" description="Disordered" evidence="1">
    <location>
        <begin position="56"/>
        <end position="93"/>
    </location>
</feature>
<evidence type="ECO:0000256" key="1">
    <source>
        <dbReference type="SAM" id="MobiDB-lite"/>
    </source>
</evidence>
<dbReference type="AlphaFoldDB" id="A0A0N9V8R7"/>